<feature type="region of interest" description="Disordered" evidence="7">
    <location>
        <begin position="392"/>
        <end position="413"/>
    </location>
</feature>
<dbReference type="Gene3D" id="1.10.630.10">
    <property type="entry name" value="Cytochrome P450"/>
    <property type="match status" value="1"/>
</dbReference>
<keyword evidence="3" id="KW-0479">Metal-binding</keyword>
<dbReference type="InterPro" id="IPR002397">
    <property type="entry name" value="Cyt_P450_B"/>
</dbReference>
<evidence type="ECO:0000256" key="6">
    <source>
        <dbReference type="ARBA" id="ARBA00023033"/>
    </source>
</evidence>
<keyword evidence="9" id="KW-1185">Reference proteome</keyword>
<evidence type="ECO:0000256" key="2">
    <source>
        <dbReference type="ARBA" id="ARBA00022617"/>
    </source>
</evidence>
<dbReference type="PRINTS" id="PR00359">
    <property type="entry name" value="BP450"/>
</dbReference>
<evidence type="ECO:0000313" key="8">
    <source>
        <dbReference type="EMBL" id="KAB2343393.1"/>
    </source>
</evidence>
<gene>
    <name evidence="8" type="ORF">F8566_35265</name>
</gene>
<dbReference type="InterPro" id="IPR036396">
    <property type="entry name" value="Cyt_P450_sf"/>
</dbReference>
<dbReference type="SUPFAM" id="SSF48264">
    <property type="entry name" value="Cytochrome P450"/>
    <property type="match status" value="1"/>
</dbReference>
<evidence type="ECO:0000256" key="5">
    <source>
        <dbReference type="ARBA" id="ARBA00023004"/>
    </source>
</evidence>
<dbReference type="EMBL" id="WBMT01000019">
    <property type="protein sequence ID" value="KAB2343393.1"/>
    <property type="molecule type" value="Genomic_DNA"/>
</dbReference>
<dbReference type="OrthoDB" id="502624at2"/>
<dbReference type="InterPro" id="IPR001128">
    <property type="entry name" value="Cyt_P450"/>
</dbReference>
<dbReference type="RefSeq" id="WP_151566196.1">
    <property type="nucleotide sequence ID" value="NZ_WBMT01000019.1"/>
</dbReference>
<comment type="similarity">
    <text evidence="1">Belongs to the cytochrome P450 family.</text>
</comment>
<evidence type="ECO:0000256" key="3">
    <source>
        <dbReference type="ARBA" id="ARBA00022723"/>
    </source>
</evidence>
<dbReference type="Proteomes" id="UP000468735">
    <property type="component" value="Unassembled WGS sequence"/>
</dbReference>
<accession>A0A6H9YMJ4</accession>
<protein>
    <submittedName>
        <fullName evidence="8">Cytochrome P450</fullName>
    </submittedName>
</protein>
<proteinExistence type="inferred from homology"/>
<organism evidence="8 9">
    <name type="scientific">Actinomadura rudentiformis</name>
    <dbReference type="NCBI Taxonomy" id="359158"/>
    <lineage>
        <taxon>Bacteria</taxon>
        <taxon>Bacillati</taxon>
        <taxon>Actinomycetota</taxon>
        <taxon>Actinomycetes</taxon>
        <taxon>Streptosporangiales</taxon>
        <taxon>Thermomonosporaceae</taxon>
        <taxon>Actinomadura</taxon>
    </lineage>
</organism>
<dbReference type="PANTHER" id="PTHR46696">
    <property type="entry name" value="P450, PUTATIVE (EUROFUNG)-RELATED"/>
    <property type="match status" value="1"/>
</dbReference>
<feature type="compositionally biased region" description="Basic and acidic residues" evidence="7">
    <location>
        <begin position="403"/>
        <end position="413"/>
    </location>
</feature>
<keyword evidence="4" id="KW-0560">Oxidoreductase</keyword>
<dbReference type="GO" id="GO:0006707">
    <property type="term" value="P:cholesterol catabolic process"/>
    <property type="evidence" value="ECO:0007669"/>
    <property type="project" value="TreeGrafter"/>
</dbReference>
<evidence type="ECO:0000313" key="9">
    <source>
        <dbReference type="Proteomes" id="UP000468735"/>
    </source>
</evidence>
<keyword evidence="2" id="KW-0349">Heme</keyword>
<dbReference type="GO" id="GO:0005506">
    <property type="term" value="F:iron ion binding"/>
    <property type="evidence" value="ECO:0007669"/>
    <property type="project" value="InterPro"/>
</dbReference>
<dbReference type="GO" id="GO:0036199">
    <property type="term" value="F:cholest-4-en-3-one 26-monooxygenase activity"/>
    <property type="evidence" value="ECO:0007669"/>
    <property type="project" value="TreeGrafter"/>
</dbReference>
<dbReference type="GO" id="GO:0020037">
    <property type="term" value="F:heme binding"/>
    <property type="evidence" value="ECO:0007669"/>
    <property type="project" value="InterPro"/>
</dbReference>
<keyword evidence="6" id="KW-0503">Monooxygenase</keyword>
<dbReference type="GO" id="GO:0008395">
    <property type="term" value="F:steroid hydroxylase activity"/>
    <property type="evidence" value="ECO:0007669"/>
    <property type="project" value="TreeGrafter"/>
</dbReference>
<evidence type="ECO:0000256" key="1">
    <source>
        <dbReference type="ARBA" id="ARBA00010617"/>
    </source>
</evidence>
<name>A0A6H9YMJ4_9ACTN</name>
<dbReference type="Pfam" id="PF00067">
    <property type="entry name" value="p450"/>
    <property type="match status" value="1"/>
</dbReference>
<dbReference type="AlphaFoldDB" id="A0A6H9YMJ4"/>
<reference evidence="8 9" key="1">
    <citation type="submission" date="2019-09" db="EMBL/GenBank/DDBJ databases">
        <title>Actinomadura physcomitrii sp. nov., a novel actinomycete isolated from moss [Physcomitrium sphaericum (Ludw) Fuernr].</title>
        <authorList>
            <person name="Zhuang X."/>
            <person name="Liu C."/>
        </authorList>
    </citation>
    <scope>NUCLEOTIDE SEQUENCE [LARGE SCALE GENOMIC DNA]</scope>
    <source>
        <strain evidence="8 9">HMC1</strain>
    </source>
</reference>
<dbReference type="FunFam" id="1.10.630.10:FF:000018">
    <property type="entry name" value="Cytochrome P450 monooxygenase"/>
    <property type="match status" value="1"/>
</dbReference>
<evidence type="ECO:0000256" key="4">
    <source>
        <dbReference type="ARBA" id="ARBA00023002"/>
    </source>
</evidence>
<sequence>MSTYDPFDPSFQADPYPAYRRLRDDDPVHRHDDPPFWALSRFADVWAAVRDPATFSSAQGLTFYPDEIGMLGLAPTMVMLDPPRHTRLRRLISHGFTPRRISALEDLLREFVRGRLDAMERKAADGEPVDLHRDFSSPLPTFALAHLLGVPAADRARFDPWVTALTTLQDDGFTIREGGAVEAVAEMFAYFSDVVAARRTDPVDDLISTLTRAEIDGERLTDWDILGFCFVMVAGGNDTTGNLISHGVALLDGHHAQREKLVADPSLIPNALLEFLRLEGSVQALARTTTRPVTLHGIEIPAGEKVMMVYGAANRDEREFGPTAGTLDISREIPRHLGFATGVHFCIGSHLAKLQARIALEELYARHPHAGVDLGNAKRISSPFTRGWATLPATHIQPPNEGTVHRVPADRDQ</sequence>
<evidence type="ECO:0000256" key="7">
    <source>
        <dbReference type="SAM" id="MobiDB-lite"/>
    </source>
</evidence>
<keyword evidence="5" id="KW-0408">Iron</keyword>
<comment type="caution">
    <text evidence="8">The sequence shown here is derived from an EMBL/GenBank/DDBJ whole genome shotgun (WGS) entry which is preliminary data.</text>
</comment>
<dbReference type="PANTHER" id="PTHR46696:SF4">
    <property type="entry name" value="BIOTIN BIOSYNTHESIS CYTOCHROME P450"/>
    <property type="match status" value="1"/>
</dbReference>